<evidence type="ECO:0000256" key="1">
    <source>
        <dbReference type="ARBA" id="ARBA00004889"/>
    </source>
</evidence>
<dbReference type="CDD" id="cd06223">
    <property type="entry name" value="PRTases_typeI"/>
    <property type="match status" value="1"/>
</dbReference>
<evidence type="ECO:0000256" key="5">
    <source>
        <dbReference type="ARBA" id="ARBA00022975"/>
    </source>
</evidence>
<proteinExistence type="inferred from homology"/>
<keyword evidence="3 6" id="KW-0328">Glycosyltransferase</keyword>
<dbReference type="EC" id="2.4.2.10" evidence="2 6"/>
<dbReference type="OrthoDB" id="9089at2157"/>
<gene>
    <name evidence="6" type="primary">pyrE</name>
    <name evidence="8" type="ordered locus">Mpal_2360</name>
</gene>
<dbReference type="InterPro" id="IPR023031">
    <property type="entry name" value="OPRT"/>
</dbReference>
<feature type="binding site" description="in other chain" evidence="6">
    <location>
        <begin position="113"/>
        <end position="121"/>
    </location>
    <ligand>
        <name>5-phospho-alpha-D-ribose 1-diphosphate</name>
        <dbReference type="ChEBI" id="CHEBI:58017"/>
        <note>ligand shared between dimeric partners</note>
    </ligand>
</feature>
<feature type="domain" description="Phosphoribosyltransferase" evidence="7">
    <location>
        <begin position="56"/>
        <end position="151"/>
    </location>
</feature>
<comment type="pathway">
    <text evidence="1 6">Pyrimidine metabolism; UMP biosynthesis via de novo pathway; UMP from orotate: step 1/2.</text>
</comment>
<evidence type="ECO:0000256" key="3">
    <source>
        <dbReference type="ARBA" id="ARBA00022676"/>
    </source>
</evidence>
<evidence type="ECO:0000259" key="7">
    <source>
        <dbReference type="Pfam" id="PF00156"/>
    </source>
</evidence>
<comment type="caution">
    <text evidence="6">Lacks conserved residue(s) required for the propagation of feature annotation.</text>
</comment>
<dbReference type="SUPFAM" id="SSF53271">
    <property type="entry name" value="PRTase-like"/>
    <property type="match status" value="1"/>
</dbReference>
<evidence type="ECO:0000313" key="9">
    <source>
        <dbReference type="Proteomes" id="UP000002457"/>
    </source>
</evidence>
<dbReference type="InterPro" id="IPR000836">
    <property type="entry name" value="PRTase_dom"/>
</dbReference>
<accession>B8GEE1</accession>
<organism evidence="8 9">
    <name type="scientific">Methanosphaerula palustris (strain ATCC BAA-1556 / DSM 19958 / E1-9c)</name>
    <dbReference type="NCBI Taxonomy" id="521011"/>
    <lineage>
        <taxon>Archaea</taxon>
        <taxon>Methanobacteriati</taxon>
        <taxon>Methanobacteriota</taxon>
        <taxon>Stenosarchaea group</taxon>
        <taxon>Methanomicrobia</taxon>
        <taxon>Methanomicrobiales</taxon>
        <taxon>Methanoregulaceae</taxon>
        <taxon>Methanosphaerula</taxon>
    </lineage>
</organism>
<reference evidence="8 9" key="1">
    <citation type="journal article" date="2015" name="Genome Announc.">
        <title>Complete Genome Sequence of Methanosphaerula palustris E1-9CT, a Hydrogenotrophic Methanogen Isolated from a Minerotrophic Fen Peatland.</title>
        <authorList>
            <person name="Cadillo-Quiroz H."/>
            <person name="Browne P."/>
            <person name="Kyrpides N."/>
            <person name="Woyke T."/>
            <person name="Goodwin L."/>
            <person name="Detter C."/>
            <person name="Yavitt J.B."/>
            <person name="Zinder S.H."/>
        </authorList>
    </citation>
    <scope>NUCLEOTIDE SEQUENCE [LARGE SCALE GENOMIC DNA]</scope>
    <source>
        <strain evidence="9">ATCC BAA-1556 / DSM 19958 / E1-9c</strain>
    </source>
</reference>
<dbReference type="HOGENOM" id="CLU_074878_2_0_2"/>
<feature type="binding site" evidence="6">
    <location>
        <position position="145"/>
    </location>
    <ligand>
        <name>orotate</name>
        <dbReference type="ChEBI" id="CHEBI:30839"/>
    </ligand>
</feature>
<dbReference type="Proteomes" id="UP000002457">
    <property type="component" value="Chromosome"/>
</dbReference>
<dbReference type="Pfam" id="PF00156">
    <property type="entry name" value="Pribosyltran"/>
    <property type="match status" value="1"/>
</dbReference>
<dbReference type="HAMAP" id="MF_01208">
    <property type="entry name" value="PyrE"/>
    <property type="match status" value="1"/>
</dbReference>
<dbReference type="InterPro" id="IPR029057">
    <property type="entry name" value="PRTase-like"/>
</dbReference>
<sequence length="172" mass="17952">MVNEKTITELLIDYKAIEFGDFILASGAISRYYIDIKTAMTHPALLNRVGTEFSERGSFDVVAGVAVGGVPLAVATGLAAGKEYAIVRSAARDHGKAGVVIGDVKGRKVLLVEDVTTSGGSALYGVEQLRAAGATVTTVMTVVDREQGAVEALAAVGVRLVPLVRVSELLHL</sequence>
<dbReference type="AlphaFoldDB" id="B8GEE1"/>
<evidence type="ECO:0000313" key="8">
    <source>
        <dbReference type="EMBL" id="ACL17642.1"/>
    </source>
</evidence>
<comment type="similarity">
    <text evidence="6">Belongs to the purine/pyrimidine phosphoribosyltransferase family. PyrE subfamily.</text>
</comment>
<comment type="function">
    <text evidence="6">Catalyzes the transfer of a ribosyl phosphate group from 5-phosphoribose 1-diphosphate to orotate, leading to the formation of orotidine monophosphate (OMP).</text>
</comment>
<dbReference type="RefSeq" id="WP_012618961.1">
    <property type="nucleotide sequence ID" value="NC_011832.1"/>
</dbReference>
<feature type="binding site" evidence="6">
    <location>
        <position position="88"/>
    </location>
    <ligand>
        <name>5-phospho-alpha-D-ribose 1-diphosphate</name>
        <dbReference type="ChEBI" id="CHEBI:58017"/>
        <note>ligand shared between dimeric partners</note>
    </ligand>
</feature>
<evidence type="ECO:0000256" key="6">
    <source>
        <dbReference type="HAMAP-Rule" id="MF_01208"/>
    </source>
</evidence>
<dbReference type="GO" id="GO:0019856">
    <property type="term" value="P:pyrimidine nucleobase biosynthetic process"/>
    <property type="evidence" value="ECO:0007669"/>
    <property type="project" value="TreeGrafter"/>
</dbReference>
<dbReference type="KEGG" id="mpl:Mpal_2360"/>
<dbReference type="STRING" id="521011.Mpal_2360"/>
<dbReference type="GO" id="GO:0044205">
    <property type="term" value="P:'de novo' UMP biosynthetic process"/>
    <property type="evidence" value="ECO:0007669"/>
    <property type="project" value="UniProtKB-UniRule"/>
</dbReference>
<dbReference type="PANTHER" id="PTHR19278:SF9">
    <property type="entry name" value="URIDINE 5'-MONOPHOSPHATE SYNTHASE"/>
    <property type="match status" value="1"/>
</dbReference>
<evidence type="ECO:0000256" key="4">
    <source>
        <dbReference type="ARBA" id="ARBA00022679"/>
    </source>
</evidence>
<dbReference type="NCBIfam" id="TIGR00336">
    <property type="entry name" value="pyrE"/>
    <property type="match status" value="1"/>
</dbReference>
<dbReference type="EMBL" id="CP001338">
    <property type="protein sequence ID" value="ACL17642.1"/>
    <property type="molecule type" value="Genomic_DNA"/>
</dbReference>
<keyword evidence="5 6" id="KW-0665">Pyrimidine biosynthesis</keyword>
<dbReference type="InterPro" id="IPR004467">
    <property type="entry name" value="Or_phspho_trans_dom"/>
</dbReference>
<comment type="cofactor">
    <cofactor evidence="6">
        <name>Mg(2+)</name>
        <dbReference type="ChEBI" id="CHEBI:18420"/>
    </cofactor>
</comment>
<keyword evidence="4 6" id="KW-0808">Transferase</keyword>
<dbReference type="GO" id="GO:0004588">
    <property type="term" value="F:orotate phosphoribosyltransferase activity"/>
    <property type="evidence" value="ECO:0007669"/>
    <property type="project" value="UniProtKB-UniRule"/>
</dbReference>
<protein>
    <recommendedName>
        <fullName evidence="2 6">Orotate phosphoribosyltransferase</fullName>
        <shortName evidence="6">OPRT</shortName>
        <shortName evidence="6">OPRTase</shortName>
        <ecNumber evidence="2 6">2.4.2.10</ecNumber>
    </recommendedName>
</protein>
<evidence type="ECO:0000256" key="2">
    <source>
        <dbReference type="ARBA" id="ARBA00011971"/>
    </source>
</evidence>
<dbReference type="PANTHER" id="PTHR19278">
    <property type="entry name" value="OROTATE PHOSPHORIBOSYLTRANSFERASE"/>
    <property type="match status" value="1"/>
</dbReference>
<keyword evidence="9" id="KW-1185">Reference proteome</keyword>
<feature type="binding site" evidence="6">
    <location>
        <position position="92"/>
    </location>
    <ligand>
        <name>5-phospho-alpha-D-ribose 1-diphosphate</name>
        <dbReference type="ChEBI" id="CHEBI:58017"/>
        <note>ligand shared between dimeric partners</note>
    </ligand>
</feature>
<dbReference type="UniPathway" id="UPA00070">
    <property type="reaction ID" value="UER00119"/>
</dbReference>
<comment type="subunit">
    <text evidence="6">Homodimer.</text>
</comment>
<name>B8GEE1_METPE</name>
<dbReference type="eggNOG" id="arCOG00029">
    <property type="taxonomic scope" value="Archaea"/>
</dbReference>
<feature type="binding site" evidence="6">
    <location>
        <position position="94"/>
    </location>
    <ligand>
        <name>5-phospho-alpha-D-ribose 1-diphosphate</name>
        <dbReference type="ChEBI" id="CHEBI:58017"/>
        <note>ligand shared between dimeric partners</note>
    </ligand>
</feature>
<dbReference type="Gene3D" id="3.40.50.2020">
    <property type="match status" value="1"/>
</dbReference>
<dbReference type="GeneID" id="7272081"/>
<comment type="catalytic activity">
    <reaction evidence="6">
        <text>orotidine 5'-phosphate + diphosphate = orotate + 5-phospho-alpha-D-ribose 1-diphosphate</text>
        <dbReference type="Rhea" id="RHEA:10380"/>
        <dbReference type="ChEBI" id="CHEBI:30839"/>
        <dbReference type="ChEBI" id="CHEBI:33019"/>
        <dbReference type="ChEBI" id="CHEBI:57538"/>
        <dbReference type="ChEBI" id="CHEBI:58017"/>
        <dbReference type="EC" id="2.4.2.10"/>
    </reaction>
</comment>
<feature type="binding site" evidence="6">
    <location>
        <position position="117"/>
    </location>
    <ligand>
        <name>orotate</name>
        <dbReference type="ChEBI" id="CHEBI:30839"/>
    </ligand>
</feature>
<keyword evidence="6" id="KW-0460">Magnesium</keyword>
<dbReference type="GO" id="GO:0000287">
    <property type="term" value="F:magnesium ion binding"/>
    <property type="evidence" value="ECO:0007669"/>
    <property type="project" value="UniProtKB-UniRule"/>
</dbReference>